<dbReference type="GO" id="GO:0009277">
    <property type="term" value="C:fungal-type cell wall"/>
    <property type="evidence" value="ECO:0007669"/>
    <property type="project" value="UniProtKB-ARBA"/>
</dbReference>
<protein>
    <submittedName>
        <fullName evidence="7">Uncharacterized protein</fullName>
    </submittedName>
</protein>
<dbReference type="AlphaFoldDB" id="A0AAI9SUG1"/>
<gene>
    <name evidence="7" type="ORF">KGF56_003949</name>
</gene>
<comment type="caution">
    <text evidence="7">The sequence shown here is derived from an EMBL/GenBank/DDBJ whole genome shotgun (WGS) entry which is preliminary data.</text>
</comment>
<keyword evidence="4 6" id="KW-0732">Signal</keyword>
<keyword evidence="8" id="KW-1185">Reference proteome</keyword>
<evidence type="ECO:0000256" key="5">
    <source>
        <dbReference type="ARBA" id="ARBA00023180"/>
    </source>
</evidence>
<feature type="chain" id="PRO_5042508757" evidence="6">
    <location>
        <begin position="20"/>
        <end position="416"/>
    </location>
</feature>
<dbReference type="RefSeq" id="XP_049178990.1">
    <property type="nucleotide sequence ID" value="XM_049325336.1"/>
</dbReference>
<dbReference type="Proteomes" id="UP001202479">
    <property type="component" value="Unassembled WGS sequence"/>
</dbReference>
<dbReference type="GeneID" id="73381564"/>
<comment type="subcellular location">
    <subcellularLocation>
        <location evidence="1">Secreted</location>
        <location evidence="1">Cell wall</location>
    </subcellularLocation>
</comment>
<sequence>MRLSSVIAASAALLSSAVAKDVACLVGGQLVGIVDLDTGLCPFTITSEVEKPVFEFTSTSDFNVLFYYSTVDGVHKYFTDIINAGNVIDIPAKFLYGDTPNAPLYQVKVEEHPASNSTEAIRKRLMKQRGLDVSAVSNVKRESVEDFVEALKQIEGTFIDTSIFEVVDHVPSSAEQTIVSTTISTVTDCTSSATDGVAGIVTEKATTVVTVTSCEEDICHETTVDATASVATATVGGVTTVYTTYCPVSSIETPQSTKTVTITSCENDACYTSAVVATPAWTTETIQGTVTEYITYCPVSEESSKASATETEKEQVSSVATPVGITVVTSGSTVITSTVYQTVVISLGGALPTSLATESAQQTVAAESQVAQQTVAAQSESASTNPASTVSAYEGSAATNGATFLALALIPLAYFM</sequence>
<proteinExistence type="predicted"/>
<organism evidence="7 8">
    <name type="scientific">Candida oxycetoniae</name>
    <dbReference type="NCBI Taxonomy" id="497107"/>
    <lineage>
        <taxon>Eukaryota</taxon>
        <taxon>Fungi</taxon>
        <taxon>Dikarya</taxon>
        <taxon>Ascomycota</taxon>
        <taxon>Saccharomycotina</taxon>
        <taxon>Pichiomycetes</taxon>
        <taxon>Debaryomycetaceae</taxon>
        <taxon>Candida/Lodderomyces clade</taxon>
        <taxon>Candida</taxon>
    </lineage>
</organism>
<reference evidence="7" key="1">
    <citation type="journal article" date="2022" name="DNA Res.">
        <title>Genome analysis of five recently described species of the CUG-Ser clade uncovers Candida theae as a new hybrid lineage with pathogenic potential in the Candida parapsilosis species complex.</title>
        <authorList>
            <person name="Mixao V."/>
            <person name="Del Olmo V."/>
            <person name="Hegedusova E."/>
            <person name="Saus E."/>
            <person name="Pryszcz L."/>
            <person name="Cillingova A."/>
            <person name="Nosek J."/>
            <person name="Gabaldon T."/>
        </authorList>
    </citation>
    <scope>NUCLEOTIDE SEQUENCE</scope>
    <source>
        <strain evidence="7">CBS 10844</strain>
    </source>
</reference>
<keyword evidence="3" id="KW-0964">Secreted</keyword>
<evidence type="ECO:0000313" key="8">
    <source>
        <dbReference type="Proteomes" id="UP001202479"/>
    </source>
</evidence>
<evidence type="ECO:0000256" key="3">
    <source>
        <dbReference type="ARBA" id="ARBA00022525"/>
    </source>
</evidence>
<name>A0AAI9SUG1_9ASCO</name>
<evidence type="ECO:0000256" key="1">
    <source>
        <dbReference type="ARBA" id="ARBA00004191"/>
    </source>
</evidence>
<dbReference type="EMBL" id="JAHUZD010000129">
    <property type="protein sequence ID" value="KAI3403243.1"/>
    <property type="molecule type" value="Genomic_DNA"/>
</dbReference>
<evidence type="ECO:0000256" key="2">
    <source>
        <dbReference type="ARBA" id="ARBA00022512"/>
    </source>
</evidence>
<keyword evidence="2" id="KW-0134">Cell wall</keyword>
<evidence type="ECO:0000256" key="4">
    <source>
        <dbReference type="ARBA" id="ARBA00022729"/>
    </source>
</evidence>
<dbReference type="Pfam" id="PF13928">
    <property type="entry name" value="Flocculin_t3"/>
    <property type="match status" value="2"/>
</dbReference>
<feature type="signal peptide" evidence="6">
    <location>
        <begin position="1"/>
        <end position="19"/>
    </location>
</feature>
<evidence type="ECO:0000313" key="7">
    <source>
        <dbReference type="EMBL" id="KAI3403243.1"/>
    </source>
</evidence>
<dbReference type="InterPro" id="IPR025928">
    <property type="entry name" value="Flocculin_t3_rpt"/>
</dbReference>
<accession>A0AAI9SUG1</accession>
<evidence type="ECO:0000256" key="6">
    <source>
        <dbReference type="SAM" id="SignalP"/>
    </source>
</evidence>
<keyword evidence="5" id="KW-0325">Glycoprotein</keyword>